<reference evidence="1" key="1">
    <citation type="submission" date="2022-02" db="EMBL/GenBank/DDBJ databases">
        <title>Plant Genome Project.</title>
        <authorList>
            <person name="Zhang R.-G."/>
        </authorList>
    </citation>
    <scope>NUCLEOTIDE SEQUENCE</scope>
    <source>
        <strain evidence="1">AT1</strain>
    </source>
</reference>
<proteinExistence type="predicted"/>
<dbReference type="EMBL" id="CM046390">
    <property type="protein sequence ID" value="KAI8565267.1"/>
    <property type="molecule type" value="Genomic_DNA"/>
</dbReference>
<accession>A0ACC0PHU0</accession>
<dbReference type="Proteomes" id="UP001062846">
    <property type="component" value="Chromosome 3"/>
</dbReference>
<evidence type="ECO:0000313" key="2">
    <source>
        <dbReference type="Proteomes" id="UP001062846"/>
    </source>
</evidence>
<comment type="caution">
    <text evidence="1">The sequence shown here is derived from an EMBL/GenBank/DDBJ whole genome shotgun (WGS) entry which is preliminary data.</text>
</comment>
<sequence>MRNLLPLKRFINSSIGPPFPHTSSAAAALSFSSQRNAGSAPIDEVPREGPGISYGLNLALAGRGVIVKDKAYRNLNASELQQKGATFVERLSGLPVHVRGNVIGGSSEISKAHFSKLLKQARLNLWVFYALVLSLPSPHEEVTTHISSISNIFVHDGAIGISPKCCANVRVISDDPSAVLSLSSILRRNATRAVSHDSCPLTIYVATSISPSAADILGLGAQGNNGFIAADAERSSLILCGKAFTDAKGLKEALAALSGPIICARGGLPLSARLLFAGDSVILFFAPEDTIQICSDQLVSGDIGVVLSSEGASPLFESGNSEGLFSSKLPAAIMFVSSDSSGTIPFASKLSPGQAAYHFLAGYQNGKFLPGYNKGPSAFDPLDLAKAFLAKIRISLSWYNHAYRKIFPHSNSKVDISKQSTGASYPADFKNYQRNSYFEISDNHPCFSCGGGTTGQECNQSISESIESLKFGSCGFHGS</sequence>
<keyword evidence="2" id="KW-1185">Reference proteome</keyword>
<organism evidence="1 2">
    <name type="scientific">Rhododendron molle</name>
    <name type="common">Chinese azalea</name>
    <name type="synonym">Azalea mollis</name>
    <dbReference type="NCBI Taxonomy" id="49168"/>
    <lineage>
        <taxon>Eukaryota</taxon>
        <taxon>Viridiplantae</taxon>
        <taxon>Streptophyta</taxon>
        <taxon>Embryophyta</taxon>
        <taxon>Tracheophyta</taxon>
        <taxon>Spermatophyta</taxon>
        <taxon>Magnoliopsida</taxon>
        <taxon>eudicotyledons</taxon>
        <taxon>Gunneridae</taxon>
        <taxon>Pentapetalae</taxon>
        <taxon>asterids</taxon>
        <taxon>Ericales</taxon>
        <taxon>Ericaceae</taxon>
        <taxon>Ericoideae</taxon>
        <taxon>Rhodoreae</taxon>
        <taxon>Rhododendron</taxon>
    </lineage>
</organism>
<protein>
    <submittedName>
        <fullName evidence="1">Uncharacterized protein</fullName>
    </submittedName>
</protein>
<evidence type="ECO:0000313" key="1">
    <source>
        <dbReference type="EMBL" id="KAI8565267.1"/>
    </source>
</evidence>
<gene>
    <name evidence="1" type="ORF">RHMOL_Rhmol03G0245800</name>
</gene>
<name>A0ACC0PHU0_RHOML</name>